<dbReference type="OrthoDB" id="1724808at2759"/>
<dbReference type="AlphaFoldDB" id="A0A5A7V3K6"/>
<evidence type="ECO:0000313" key="1">
    <source>
        <dbReference type="EMBL" id="KAA0062583.1"/>
    </source>
</evidence>
<sequence>MFKQQITTFEAVLGASTQTPSSGISTTLSMYSENPITLFSNLSSTYVSGSVAQTTGFSTWEKLNGQNYFLWSQSAKMILEGQCKFGFLIGEVYRPPLVIPRNEMDLCREIVLNCPSDGIQHFGLEEVDRICDFLAGLNLKLDVVRGHILGRMPISSLMEVCFEVCLEEDRMSAMNILTTPAIDSAAFSARSYTHDSGKKCPPNDKQNSGQAYVSESIGTSQPFGLTENQNDPSLSTLGAIAQSGSSESFVSYVPCAGNKKISIADGLELGRMIGTI</sequence>
<gene>
    <name evidence="1" type="ORF">E6C27_scaffold79G00750</name>
</gene>
<dbReference type="EMBL" id="SSTE01004244">
    <property type="protein sequence ID" value="KAA0062583.1"/>
    <property type="molecule type" value="Genomic_DNA"/>
</dbReference>
<accession>A0A5A7V3K6</accession>
<name>A0A5A7V3K6_CUCMM</name>
<dbReference type="Proteomes" id="UP000321393">
    <property type="component" value="Unassembled WGS sequence"/>
</dbReference>
<reference evidence="1 2" key="1">
    <citation type="submission" date="2019-08" db="EMBL/GenBank/DDBJ databases">
        <title>Draft genome sequences of two oriental melons (Cucumis melo L. var makuwa).</title>
        <authorList>
            <person name="Kwon S.-Y."/>
        </authorList>
    </citation>
    <scope>NUCLEOTIDE SEQUENCE [LARGE SCALE GENOMIC DNA]</scope>
    <source>
        <strain evidence="2">cv. SW 3</strain>
        <tissue evidence="1">Leaf</tissue>
    </source>
</reference>
<evidence type="ECO:0000313" key="2">
    <source>
        <dbReference type="Proteomes" id="UP000321393"/>
    </source>
</evidence>
<proteinExistence type="predicted"/>
<comment type="caution">
    <text evidence="1">The sequence shown here is derived from an EMBL/GenBank/DDBJ whole genome shotgun (WGS) entry which is preliminary data.</text>
</comment>
<organism evidence="1 2">
    <name type="scientific">Cucumis melo var. makuwa</name>
    <name type="common">Oriental melon</name>
    <dbReference type="NCBI Taxonomy" id="1194695"/>
    <lineage>
        <taxon>Eukaryota</taxon>
        <taxon>Viridiplantae</taxon>
        <taxon>Streptophyta</taxon>
        <taxon>Embryophyta</taxon>
        <taxon>Tracheophyta</taxon>
        <taxon>Spermatophyta</taxon>
        <taxon>Magnoliopsida</taxon>
        <taxon>eudicotyledons</taxon>
        <taxon>Gunneridae</taxon>
        <taxon>Pentapetalae</taxon>
        <taxon>rosids</taxon>
        <taxon>fabids</taxon>
        <taxon>Cucurbitales</taxon>
        <taxon>Cucurbitaceae</taxon>
        <taxon>Benincaseae</taxon>
        <taxon>Cucumis</taxon>
    </lineage>
</organism>
<protein>
    <submittedName>
        <fullName evidence="1">RNA polymerase II C-terminal domain phosphatase-like 1</fullName>
    </submittedName>
</protein>